<gene>
    <name evidence="1" type="ORF">HMPREF1705_04296</name>
</gene>
<dbReference type="OrthoDB" id="9972826at2"/>
<dbReference type="EMBL" id="ACJX03000001">
    <property type="protein sequence ID" value="KRT35034.1"/>
    <property type="molecule type" value="Genomic_DNA"/>
</dbReference>
<dbReference type="Proteomes" id="UP000005273">
    <property type="component" value="Unassembled WGS sequence"/>
</dbReference>
<keyword evidence="2" id="KW-1185">Reference proteome</keyword>
<accession>A0A0T5X9H6</accession>
<comment type="caution">
    <text evidence="1">The sequence shown here is derived from an EMBL/GenBank/DDBJ whole genome shotgun (WGS) entry which is preliminary data.</text>
</comment>
<proteinExistence type="predicted"/>
<sequence length="148" mass="16669">MKRPWVPVLGALLVLLIGGSAFAFYGSGPRSMWGAGRGGPGMWGGWCPGPAYMWGGYDGDDDFGGRKGLGGYPYRYEVPAEIAQKMRDLERTQLELRMLFLEDKLDQKKATELHERILSLRTDVSRWQFEQWLKGIEQRQSGAPSNNQ</sequence>
<dbReference type="AlphaFoldDB" id="A0A0T5X9H6"/>
<evidence type="ECO:0000313" key="1">
    <source>
        <dbReference type="EMBL" id="KRT35034.1"/>
    </source>
</evidence>
<dbReference type="RefSeq" id="WP_057940679.1">
    <property type="nucleotide sequence ID" value="NZ_ACJX03000001.1"/>
</dbReference>
<dbReference type="STRING" id="592015.HMPREF1705_04296"/>
<protein>
    <submittedName>
        <fullName evidence="1">Uncharacterized protein</fullName>
    </submittedName>
</protein>
<organism evidence="1 2">
    <name type="scientific">Acetomicrobium hydrogeniformans ATCC BAA-1850</name>
    <dbReference type="NCBI Taxonomy" id="592015"/>
    <lineage>
        <taxon>Bacteria</taxon>
        <taxon>Thermotogati</taxon>
        <taxon>Synergistota</taxon>
        <taxon>Synergistia</taxon>
        <taxon>Synergistales</taxon>
        <taxon>Acetomicrobiaceae</taxon>
        <taxon>Acetomicrobium</taxon>
    </lineage>
</organism>
<name>A0A0T5X9H6_9BACT</name>
<dbReference type="eggNOG" id="ENOG5033H2U">
    <property type="taxonomic scope" value="Bacteria"/>
</dbReference>
<evidence type="ECO:0000313" key="2">
    <source>
        <dbReference type="Proteomes" id="UP000005273"/>
    </source>
</evidence>
<reference evidence="2" key="1">
    <citation type="submission" date="2012-09" db="EMBL/GenBank/DDBJ databases">
        <authorList>
            <person name="Weinstock G."/>
            <person name="Sodergren E."/>
            <person name="Clifton S."/>
            <person name="Fulton L."/>
            <person name="Fulton B."/>
            <person name="Courtney L."/>
            <person name="Fronick C."/>
            <person name="Harrison M."/>
            <person name="Strong C."/>
            <person name="Farmer C."/>
            <person name="Delehaunty K."/>
            <person name="Markovic C."/>
            <person name="Hall O."/>
            <person name="Minx P."/>
            <person name="Tomlinson C."/>
            <person name="Mitreva M."/>
            <person name="Nelson J."/>
            <person name="Hou S."/>
            <person name="Wollam A."/>
            <person name="Pepin K.H."/>
            <person name="Johnson M."/>
            <person name="Bhonagiri V."/>
            <person name="Nash W.E."/>
            <person name="Suruliraj S."/>
            <person name="Warren W."/>
            <person name="Chinwalla A."/>
            <person name="Mardis E.R."/>
            <person name="Wilson R.K."/>
        </authorList>
    </citation>
    <scope>NUCLEOTIDE SEQUENCE [LARGE SCALE GENOMIC DNA]</scope>
    <source>
        <strain evidence="2">OS1</strain>
    </source>
</reference>